<dbReference type="AlphaFoldDB" id="A0A4P6KEX7"/>
<dbReference type="PROSITE" id="PS50043">
    <property type="entry name" value="HTH_LUXR_2"/>
    <property type="match status" value="1"/>
</dbReference>
<feature type="domain" description="HTH luxR-type" evidence="4">
    <location>
        <begin position="794"/>
        <end position="856"/>
    </location>
</feature>
<accession>A0A4P6KEX7</accession>
<dbReference type="Gene3D" id="3.40.50.300">
    <property type="entry name" value="P-loop containing nucleotide triphosphate hydrolases"/>
    <property type="match status" value="1"/>
</dbReference>
<organism evidence="5 6">
    <name type="scientific">Leucobacter triazinivorans</name>
    <dbReference type="NCBI Taxonomy" id="1784719"/>
    <lineage>
        <taxon>Bacteria</taxon>
        <taxon>Bacillati</taxon>
        <taxon>Actinomycetota</taxon>
        <taxon>Actinomycetes</taxon>
        <taxon>Micrococcales</taxon>
        <taxon>Microbacteriaceae</taxon>
        <taxon>Leucobacter</taxon>
    </lineage>
</organism>
<sequence length="856" mass="93679">MPEGEAYRARRFRHAPPRRQPGHIDRPRIVRVLEDRLSTDPTLLVVAPSGYGKTSAVSEWASTHPGRVAWLTVGPFESDSTRLGLEAVRALQELARSDDSDDLRPLLEITANDSAPAETFELLADALQAVQSPVTLVIDDAHRAKDQIREGLLGALIDSAVSPLRLLLIGTSYLEIALNRLVLSRPHLAVRAHDLAFDLDEITSLSTELALPLDPETTLAETQGWPIAIRLVQLTGVRPGPEHGAPDDALMREYVHEHLLASVPQEIAEFALLTSVCGEMSAAMAAAVSGLEESAELLERCVRIGLFIDRYDTPGGTVYRWHSVFARYCRAILESTRPEQRLAASAAAARFAEQSAPLLSLSYWVQAREIDRAIASMLAHWPELIVGPDAHALQQWCASLPEPYDEDPRVLLVRACAQDVTGATDVSRMLLAHAEARAEHLDDRSEYEAIRTQVLLQLVDDRDQLAVIATRAREQLMAPSSMSARTRAAYTYLLGFAELRLRRSPELVVQLLSSAAAEAEAVGNFALAHRALDHLSYVLTWVGQLRQARTVLNRQPGTADDASWAAYGGAPAAATAASGQIAYWEDDLDRAQAEFTRALRGGSSPLAFAGVARMMLAFTAAASRDPGLCHRAARELQAIPQQMHRGVSWPAFRNASRAALHEAAGHRAQAMKIVEHYAEASDLPLVSVLLSGIALRAGKTELAASMMARQDHYLSASYISTTKLAVDALVRAQRGLEQPAHELIEQALEIAASEGVRRPFSGGGITMRKLLTDHLAWGTRHEQFISECLALRTTAGPQDHLSDRENAVFAQLRTTKTMQEIAEVLGVSINTVKTHQRSIYRKLGVASRREAVRFFS</sequence>
<dbReference type="GO" id="GO:0003677">
    <property type="term" value="F:DNA binding"/>
    <property type="evidence" value="ECO:0007669"/>
    <property type="project" value="UniProtKB-KW"/>
</dbReference>
<dbReference type="OrthoDB" id="134985at2"/>
<dbReference type="PANTHER" id="PTHR44688:SF16">
    <property type="entry name" value="DNA-BINDING TRANSCRIPTIONAL ACTIVATOR DEVR_DOSR"/>
    <property type="match status" value="1"/>
</dbReference>
<dbReference type="InterPro" id="IPR000792">
    <property type="entry name" value="Tscrpt_reg_LuxR_C"/>
</dbReference>
<evidence type="ECO:0000256" key="1">
    <source>
        <dbReference type="ARBA" id="ARBA00023015"/>
    </source>
</evidence>
<name>A0A4P6KEX7_9MICO</name>
<protein>
    <submittedName>
        <fullName evidence="5">LuxR family transcriptional regulator</fullName>
    </submittedName>
</protein>
<keyword evidence="3" id="KW-0804">Transcription</keyword>
<dbReference type="InterPro" id="IPR011990">
    <property type="entry name" value="TPR-like_helical_dom_sf"/>
</dbReference>
<dbReference type="KEGG" id="ltr:EVS81_08885"/>
<dbReference type="InterPro" id="IPR041664">
    <property type="entry name" value="AAA_16"/>
</dbReference>
<dbReference type="Gene3D" id="1.25.40.10">
    <property type="entry name" value="Tetratricopeptide repeat domain"/>
    <property type="match status" value="1"/>
</dbReference>
<keyword evidence="6" id="KW-1185">Reference proteome</keyword>
<dbReference type="InterPro" id="IPR016032">
    <property type="entry name" value="Sig_transdc_resp-reg_C-effctor"/>
</dbReference>
<evidence type="ECO:0000313" key="6">
    <source>
        <dbReference type="Proteomes" id="UP000289260"/>
    </source>
</evidence>
<dbReference type="EMBL" id="CP035806">
    <property type="protein sequence ID" value="QBE48937.1"/>
    <property type="molecule type" value="Genomic_DNA"/>
</dbReference>
<dbReference type="PANTHER" id="PTHR44688">
    <property type="entry name" value="DNA-BINDING TRANSCRIPTIONAL ACTIVATOR DEVR_DOSR"/>
    <property type="match status" value="1"/>
</dbReference>
<dbReference type="SUPFAM" id="SSF46894">
    <property type="entry name" value="C-terminal effector domain of the bipartite response regulators"/>
    <property type="match status" value="1"/>
</dbReference>
<dbReference type="InterPro" id="IPR059106">
    <property type="entry name" value="WHD_MalT"/>
</dbReference>
<reference evidence="5 6" key="1">
    <citation type="submission" date="2019-02" db="EMBL/GenBank/DDBJ databases">
        <authorList>
            <person name="Sun L."/>
            <person name="Pan D."/>
            <person name="Wu X."/>
        </authorList>
    </citation>
    <scope>NUCLEOTIDE SEQUENCE [LARGE SCALE GENOMIC DNA]</scope>
    <source>
        <strain evidence="5 6">JW-1</strain>
    </source>
</reference>
<dbReference type="Gene3D" id="1.10.10.10">
    <property type="entry name" value="Winged helix-like DNA-binding domain superfamily/Winged helix DNA-binding domain"/>
    <property type="match status" value="1"/>
</dbReference>
<evidence type="ECO:0000259" key="4">
    <source>
        <dbReference type="PROSITE" id="PS50043"/>
    </source>
</evidence>
<proteinExistence type="predicted"/>
<gene>
    <name evidence="5" type="ORF">EVS81_08885</name>
</gene>
<dbReference type="CDD" id="cd06170">
    <property type="entry name" value="LuxR_C_like"/>
    <property type="match status" value="1"/>
</dbReference>
<dbReference type="SUPFAM" id="SSF52540">
    <property type="entry name" value="P-loop containing nucleoside triphosphate hydrolases"/>
    <property type="match status" value="1"/>
</dbReference>
<keyword evidence="2" id="KW-0238">DNA-binding</keyword>
<dbReference type="Pfam" id="PF13191">
    <property type="entry name" value="AAA_16"/>
    <property type="match status" value="1"/>
</dbReference>
<dbReference type="SMART" id="SM00421">
    <property type="entry name" value="HTH_LUXR"/>
    <property type="match status" value="1"/>
</dbReference>
<dbReference type="RefSeq" id="WP_130110072.1">
    <property type="nucleotide sequence ID" value="NZ_CP035806.1"/>
</dbReference>
<dbReference type="InterPro" id="IPR027417">
    <property type="entry name" value="P-loop_NTPase"/>
</dbReference>
<dbReference type="Proteomes" id="UP000289260">
    <property type="component" value="Chromosome"/>
</dbReference>
<evidence type="ECO:0000313" key="5">
    <source>
        <dbReference type="EMBL" id="QBE48937.1"/>
    </source>
</evidence>
<dbReference type="Pfam" id="PF25873">
    <property type="entry name" value="WHD_MalT"/>
    <property type="match status" value="1"/>
</dbReference>
<dbReference type="GO" id="GO:0006355">
    <property type="term" value="P:regulation of DNA-templated transcription"/>
    <property type="evidence" value="ECO:0007669"/>
    <property type="project" value="InterPro"/>
</dbReference>
<dbReference type="Pfam" id="PF00196">
    <property type="entry name" value="GerE"/>
    <property type="match status" value="1"/>
</dbReference>
<evidence type="ECO:0000256" key="2">
    <source>
        <dbReference type="ARBA" id="ARBA00023125"/>
    </source>
</evidence>
<keyword evidence="1" id="KW-0805">Transcription regulation</keyword>
<dbReference type="InterPro" id="IPR036388">
    <property type="entry name" value="WH-like_DNA-bd_sf"/>
</dbReference>
<evidence type="ECO:0000256" key="3">
    <source>
        <dbReference type="ARBA" id="ARBA00023163"/>
    </source>
</evidence>